<accession>A0A8J8NQC5</accession>
<reference evidence="3" key="1">
    <citation type="submission" date="2019-06" db="EMBL/GenBank/DDBJ databases">
        <authorList>
            <person name="Zheng W."/>
        </authorList>
    </citation>
    <scope>NUCLEOTIDE SEQUENCE</scope>
    <source>
        <strain evidence="3">QDHG01</strain>
    </source>
</reference>
<evidence type="ECO:0000313" key="4">
    <source>
        <dbReference type="Proteomes" id="UP000785679"/>
    </source>
</evidence>
<keyword evidence="2" id="KW-0472">Membrane</keyword>
<evidence type="ECO:0000256" key="1">
    <source>
        <dbReference type="SAM" id="MobiDB-lite"/>
    </source>
</evidence>
<keyword evidence="2" id="KW-1133">Transmembrane helix</keyword>
<comment type="caution">
    <text evidence="3">The sequence shown here is derived from an EMBL/GenBank/DDBJ whole genome shotgun (WGS) entry which is preliminary data.</text>
</comment>
<organism evidence="3 4">
    <name type="scientific">Halteria grandinella</name>
    <dbReference type="NCBI Taxonomy" id="5974"/>
    <lineage>
        <taxon>Eukaryota</taxon>
        <taxon>Sar</taxon>
        <taxon>Alveolata</taxon>
        <taxon>Ciliophora</taxon>
        <taxon>Intramacronucleata</taxon>
        <taxon>Spirotrichea</taxon>
        <taxon>Stichotrichia</taxon>
        <taxon>Sporadotrichida</taxon>
        <taxon>Halteriidae</taxon>
        <taxon>Halteria</taxon>
    </lineage>
</organism>
<proteinExistence type="predicted"/>
<sequence length="238" mass="27368">MWFSSISYLVEVKRKSLGQRREEFTQRNIIVIVGTQIFSAVLLFHHINLIGCGIIEFHSPNKIFMAAFIFFLYPFDVILTFLTSIALVSLFSFQAQRKMETDVNRKQSLEQMSSLIEQEGKPRKAMQESTVDETAQLIYVKDGTNAMPYIPTEPIAKKESESLQTESEMDSSAQSDWHRYKYIMKGKIVEMDQQQENCMIKDFLFTQMAPPRKNAEKKSKQDAKSSGYTSVSIQGEDV</sequence>
<dbReference type="AlphaFoldDB" id="A0A8J8NQC5"/>
<dbReference type="Proteomes" id="UP000785679">
    <property type="component" value="Unassembled WGS sequence"/>
</dbReference>
<gene>
    <name evidence="3" type="ORF">FGO68_gene2664</name>
</gene>
<evidence type="ECO:0000256" key="2">
    <source>
        <dbReference type="SAM" id="Phobius"/>
    </source>
</evidence>
<feature type="compositionally biased region" description="Polar residues" evidence="1">
    <location>
        <begin position="224"/>
        <end position="238"/>
    </location>
</feature>
<name>A0A8J8NQC5_HALGN</name>
<feature type="region of interest" description="Disordered" evidence="1">
    <location>
        <begin position="211"/>
        <end position="238"/>
    </location>
</feature>
<keyword evidence="2" id="KW-0812">Transmembrane</keyword>
<evidence type="ECO:0000313" key="3">
    <source>
        <dbReference type="EMBL" id="TNV78645.1"/>
    </source>
</evidence>
<keyword evidence="4" id="KW-1185">Reference proteome</keyword>
<feature type="transmembrane region" description="Helical" evidence="2">
    <location>
        <begin position="29"/>
        <end position="51"/>
    </location>
</feature>
<feature type="compositionally biased region" description="Basic and acidic residues" evidence="1">
    <location>
        <begin position="213"/>
        <end position="223"/>
    </location>
</feature>
<dbReference type="EMBL" id="RRYP01010054">
    <property type="protein sequence ID" value="TNV78645.1"/>
    <property type="molecule type" value="Genomic_DNA"/>
</dbReference>
<protein>
    <submittedName>
        <fullName evidence="3">Uncharacterized protein</fullName>
    </submittedName>
</protein>
<feature type="transmembrane region" description="Helical" evidence="2">
    <location>
        <begin position="63"/>
        <end position="91"/>
    </location>
</feature>